<dbReference type="PATRIC" id="fig|866895.3.peg.863"/>
<organism evidence="2 3">
    <name type="scientific">Halobacillus halophilus (strain ATCC 35676 / DSM 2266 / JCM 20832 / KCTC 3685 / LMG 17431 / NBRC 102448 / NCIMB 2269)</name>
    <name type="common">Sporosarcina halophila</name>
    <dbReference type="NCBI Taxonomy" id="866895"/>
    <lineage>
        <taxon>Bacteria</taxon>
        <taxon>Bacillati</taxon>
        <taxon>Bacillota</taxon>
        <taxon>Bacilli</taxon>
        <taxon>Bacillales</taxon>
        <taxon>Bacillaceae</taxon>
        <taxon>Halobacillus</taxon>
    </lineage>
</organism>
<keyword evidence="1" id="KW-0472">Membrane</keyword>
<name>I0JJB0_HALH3</name>
<dbReference type="AlphaFoldDB" id="I0JJB0"/>
<dbReference type="HOGENOM" id="CLU_3153477_0_0_9"/>
<proteinExistence type="predicted"/>
<evidence type="ECO:0000313" key="2">
    <source>
        <dbReference type="EMBL" id="CCG44228.1"/>
    </source>
</evidence>
<dbReference type="KEGG" id="hhd:HBHAL_1864"/>
<sequence>MLGFLFMLTLIMALFRKVSGRYIQHSQKKVLMGSSIAIAAIIIYVNFF</sequence>
<accession>I0JJB0</accession>
<keyword evidence="3" id="KW-1185">Reference proteome</keyword>
<protein>
    <submittedName>
        <fullName evidence="2">Uncharacterized protein</fullName>
    </submittedName>
</protein>
<keyword evidence="1" id="KW-0812">Transmembrane</keyword>
<dbReference type="Proteomes" id="UP000007397">
    <property type="component" value="Chromosome"/>
</dbReference>
<reference evidence="2 3" key="1">
    <citation type="journal article" date="2013" name="Environ. Microbiol.">
        <title>Chloride and organic osmolytes: a hybrid strategy to cope with elevated salinities by the moderately halophilic, chloride-dependent bacterium Halobacillus halophilus.</title>
        <authorList>
            <person name="Saum S.H."/>
            <person name="Pfeiffer F."/>
            <person name="Palm P."/>
            <person name="Rampp M."/>
            <person name="Schuster S.C."/>
            <person name="Muller V."/>
            <person name="Oesterhelt D."/>
        </authorList>
    </citation>
    <scope>NUCLEOTIDE SEQUENCE [LARGE SCALE GENOMIC DNA]</scope>
    <source>
        <strain evidence="3">ATCC 35676 / DSM 2266 / JCM 20832 / KCTC 3685 / LMG 17431 / NBRC 102448 / NCIMB 2269</strain>
    </source>
</reference>
<evidence type="ECO:0000313" key="3">
    <source>
        <dbReference type="Proteomes" id="UP000007397"/>
    </source>
</evidence>
<gene>
    <name evidence="2" type="ordered locus">HBHAL_1864</name>
</gene>
<evidence type="ECO:0000256" key="1">
    <source>
        <dbReference type="SAM" id="Phobius"/>
    </source>
</evidence>
<keyword evidence="1" id="KW-1133">Transmembrane helix</keyword>
<dbReference type="EMBL" id="HE717023">
    <property type="protein sequence ID" value="CCG44228.1"/>
    <property type="molecule type" value="Genomic_DNA"/>
</dbReference>
<feature type="transmembrane region" description="Helical" evidence="1">
    <location>
        <begin position="30"/>
        <end position="47"/>
    </location>
</feature>
<dbReference type="STRING" id="866895.HBHAL_1864"/>